<organism evidence="2 3">
    <name type="scientific">Dipteronia dyeriana</name>
    <dbReference type="NCBI Taxonomy" id="168575"/>
    <lineage>
        <taxon>Eukaryota</taxon>
        <taxon>Viridiplantae</taxon>
        <taxon>Streptophyta</taxon>
        <taxon>Embryophyta</taxon>
        <taxon>Tracheophyta</taxon>
        <taxon>Spermatophyta</taxon>
        <taxon>Magnoliopsida</taxon>
        <taxon>eudicotyledons</taxon>
        <taxon>Gunneridae</taxon>
        <taxon>Pentapetalae</taxon>
        <taxon>rosids</taxon>
        <taxon>malvids</taxon>
        <taxon>Sapindales</taxon>
        <taxon>Sapindaceae</taxon>
        <taxon>Hippocastanoideae</taxon>
        <taxon>Acereae</taxon>
        <taxon>Dipteronia</taxon>
    </lineage>
</organism>
<name>A0AAD9U9F5_9ROSI</name>
<dbReference type="PANTHER" id="PTHR31286:SF167">
    <property type="entry name" value="OS09G0268800 PROTEIN"/>
    <property type="match status" value="1"/>
</dbReference>
<evidence type="ECO:0000313" key="2">
    <source>
        <dbReference type="EMBL" id="KAK2649988.1"/>
    </source>
</evidence>
<comment type="caution">
    <text evidence="2">The sequence shown here is derived from an EMBL/GenBank/DDBJ whole genome shotgun (WGS) entry which is preliminary data.</text>
</comment>
<gene>
    <name evidence="2" type="ORF">Ddye_017477</name>
</gene>
<reference evidence="2" key="1">
    <citation type="journal article" date="2023" name="Plant J.">
        <title>Genome sequences and population genomics provide insights into the demographic history, inbreeding, and mutation load of two 'living fossil' tree species of Dipteronia.</title>
        <authorList>
            <person name="Feng Y."/>
            <person name="Comes H.P."/>
            <person name="Chen J."/>
            <person name="Zhu S."/>
            <person name="Lu R."/>
            <person name="Zhang X."/>
            <person name="Li P."/>
            <person name="Qiu J."/>
            <person name="Olsen K.M."/>
            <person name="Qiu Y."/>
        </authorList>
    </citation>
    <scope>NUCLEOTIDE SEQUENCE</scope>
    <source>
        <strain evidence="2">KIB01</strain>
    </source>
</reference>
<dbReference type="PANTHER" id="PTHR31286">
    <property type="entry name" value="GLYCINE-RICH CELL WALL STRUCTURAL PROTEIN 1.8-LIKE"/>
    <property type="match status" value="1"/>
</dbReference>
<evidence type="ECO:0000313" key="3">
    <source>
        <dbReference type="Proteomes" id="UP001280121"/>
    </source>
</evidence>
<keyword evidence="3" id="KW-1185">Reference proteome</keyword>
<evidence type="ECO:0000259" key="1">
    <source>
        <dbReference type="Pfam" id="PF14111"/>
    </source>
</evidence>
<dbReference type="InterPro" id="IPR040256">
    <property type="entry name" value="At4g02000-like"/>
</dbReference>
<sequence>MEISKIKGEQRPALCLIGKVFSIKLVNKNVFMEVINKIWRADGGVEIEQIKGNTFEFLFKSLKARQRILNGGPWSFDREIIVFEKPTWEGVIDGMMFNTVDIWGNMIGEVRELNLETNSYRSGHFLRVRVTVQVREPLQQSIRVDYHGSGKVTTMLLRYERLMISVLNVVV</sequence>
<feature type="domain" description="DUF4283" evidence="1">
    <location>
        <begin position="14"/>
        <end position="83"/>
    </location>
</feature>
<dbReference type="Proteomes" id="UP001280121">
    <property type="component" value="Unassembled WGS sequence"/>
</dbReference>
<dbReference type="Pfam" id="PF14111">
    <property type="entry name" value="DUF4283"/>
    <property type="match status" value="1"/>
</dbReference>
<accession>A0AAD9U9F5</accession>
<dbReference type="AlphaFoldDB" id="A0AAD9U9F5"/>
<dbReference type="InterPro" id="IPR025558">
    <property type="entry name" value="DUF4283"/>
</dbReference>
<protein>
    <recommendedName>
        <fullName evidence="1">DUF4283 domain-containing protein</fullName>
    </recommendedName>
</protein>
<proteinExistence type="predicted"/>
<dbReference type="EMBL" id="JANJYI010000005">
    <property type="protein sequence ID" value="KAK2649988.1"/>
    <property type="molecule type" value="Genomic_DNA"/>
</dbReference>